<name>A0A5D4XQR4_9GAMM</name>
<dbReference type="SUPFAM" id="SSF88659">
    <property type="entry name" value="Sigma3 and sigma4 domains of RNA polymerase sigma factors"/>
    <property type="match status" value="1"/>
</dbReference>
<reference evidence="2 3" key="1">
    <citation type="submission" date="2019-08" db="EMBL/GenBank/DDBJ databases">
        <title>Luteimonas viscosus sp. nov., isolated from soil of a sunflower field.</title>
        <authorList>
            <person name="Jianli Z."/>
            <person name="Ying Z."/>
        </authorList>
    </citation>
    <scope>NUCLEOTIDE SEQUENCE [LARGE SCALE GENOMIC DNA]</scope>
    <source>
        <strain evidence="2 3">XBU10</strain>
    </source>
</reference>
<dbReference type="InterPro" id="IPR011517">
    <property type="entry name" value="RNA_pol_sigma70_ECF-like"/>
</dbReference>
<dbReference type="InterPro" id="IPR036388">
    <property type="entry name" value="WH-like_DNA-bd_sf"/>
</dbReference>
<sequence>MALQDSVATEIVPASDWNDRAYRARFEEMYAHLRTIARRELRGVARGTLDTTVLVHEAYLKLDGSAVDVSQRGPFLALAAKVIRCVLVDHVRARGARKRGGDAARVTLSTDLPLEGAQPGLDVLDIERGLRALEAMDPRLATVIEFRFYAGMEFEEIARHLGVTSRTVHRDWRKARAFLLSHLGEAA</sequence>
<evidence type="ECO:0000313" key="3">
    <source>
        <dbReference type="Proteomes" id="UP000324973"/>
    </source>
</evidence>
<comment type="caution">
    <text evidence="2">The sequence shown here is derived from an EMBL/GenBank/DDBJ whole genome shotgun (WGS) entry which is preliminary data.</text>
</comment>
<feature type="domain" description="RNA polymerase sigma-70 ECF-like HTH" evidence="1">
    <location>
        <begin position="18"/>
        <end position="183"/>
    </location>
</feature>
<dbReference type="EMBL" id="VTFT01000001">
    <property type="protein sequence ID" value="TYT26081.1"/>
    <property type="molecule type" value="Genomic_DNA"/>
</dbReference>
<accession>A0A5D4XQR4</accession>
<dbReference type="GO" id="GO:0006352">
    <property type="term" value="P:DNA-templated transcription initiation"/>
    <property type="evidence" value="ECO:0007669"/>
    <property type="project" value="InterPro"/>
</dbReference>
<dbReference type="RefSeq" id="WP_149102631.1">
    <property type="nucleotide sequence ID" value="NZ_VTFT01000001.1"/>
</dbReference>
<proteinExistence type="predicted"/>
<evidence type="ECO:0000313" key="2">
    <source>
        <dbReference type="EMBL" id="TYT26081.1"/>
    </source>
</evidence>
<keyword evidence="3" id="KW-1185">Reference proteome</keyword>
<protein>
    <submittedName>
        <fullName evidence="2">Sigma-70 family RNA polymerase sigma factor</fullName>
    </submittedName>
</protein>
<dbReference type="InterPro" id="IPR013324">
    <property type="entry name" value="RNA_pol_sigma_r3/r4-like"/>
</dbReference>
<dbReference type="NCBIfam" id="TIGR02999">
    <property type="entry name" value="Sig-70_X6"/>
    <property type="match status" value="1"/>
</dbReference>
<gene>
    <name evidence="2" type="ORF">FZO89_07315</name>
</gene>
<dbReference type="Pfam" id="PF07638">
    <property type="entry name" value="Sigma70_ECF"/>
    <property type="match status" value="1"/>
</dbReference>
<dbReference type="AlphaFoldDB" id="A0A5D4XQR4"/>
<dbReference type="Proteomes" id="UP000324973">
    <property type="component" value="Unassembled WGS sequence"/>
</dbReference>
<dbReference type="NCBIfam" id="TIGR02937">
    <property type="entry name" value="sigma70-ECF"/>
    <property type="match status" value="1"/>
</dbReference>
<dbReference type="OrthoDB" id="128473at2"/>
<evidence type="ECO:0000259" key="1">
    <source>
        <dbReference type="Pfam" id="PF07638"/>
    </source>
</evidence>
<dbReference type="GO" id="GO:0003700">
    <property type="term" value="F:DNA-binding transcription factor activity"/>
    <property type="evidence" value="ECO:0007669"/>
    <property type="project" value="InterPro"/>
</dbReference>
<dbReference type="Gene3D" id="1.10.10.10">
    <property type="entry name" value="Winged helix-like DNA-binding domain superfamily/Winged helix DNA-binding domain"/>
    <property type="match status" value="1"/>
</dbReference>
<dbReference type="InterPro" id="IPR014284">
    <property type="entry name" value="RNA_pol_sigma-70_dom"/>
</dbReference>
<dbReference type="InterPro" id="IPR053812">
    <property type="entry name" value="HTH_Sigma70_ECF-like"/>
</dbReference>
<organism evidence="2 3">
    <name type="scientific">Luteimonas viscosa</name>
    <dbReference type="NCBI Taxonomy" id="1132694"/>
    <lineage>
        <taxon>Bacteria</taxon>
        <taxon>Pseudomonadati</taxon>
        <taxon>Pseudomonadota</taxon>
        <taxon>Gammaproteobacteria</taxon>
        <taxon>Lysobacterales</taxon>
        <taxon>Lysobacteraceae</taxon>
        <taxon>Luteimonas</taxon>
    </lineage>
</organism>